<keyword evidence="4" id="KW-1185">Reference proteome</keyword>
<keyword evidence="2" id="KW-0812">Transmembrane</keyword>
<dbReference type="PANTHER" id="PTHR43019:SF23">
    <property type="entry name" value="PROTEASE DO-LIKE 5, CHLOROPLASTIC"/>
    <property type="match status" value="1"/>
</dbReference>
<gene>
    <name evidence="3" type="ORF">H0185_08590</name>
</gene>
<evidence type="ECO:0000313" key="4">
    <source>
        <dbReference type="Proteomes" id="UP000769780"/>
    </source>
</evidence>
<dbReference type="InterPro" id="IPR001940">
    <property type="entry name" value="Peptidase_S1C"/>
</dbReference>
<proteinExistence type="predicted"/>
<dbReference type="Proteomes" id="UP000769780">
    <property type="component" value="Unassembled WGS sequence"/>
</dbReference>
<keyword evidence="2" id="KW-1133">Transmembrane helix</keyword>
<evidence type="ECO:0000256" key="2">
    <source>
        <dbReference type="SAM" id="Phobius"/>
    </source>
</evidence>
<sequence>MEKDNKNKDQNLDINEELEWEAFLENDEEWEQNKKRQKKRKKLIVKTVSSLIVLAMFVSGLQIYFNLFNLPAIEFLKISQRLSKDPEVQASKKSVVTIEWDGVKGTGFTIDPNGMIVTNEHVVEHTDTVKVHYQTGVSYIGEVISKNPDLDLAVVKIEATDLPVLPLSYEKDWETLIGEEIIFIGNPLSFTQIANEGTIAGKVLLKDWDVPVMMIDAPVYRGNSGSPVLNQNGRVIGVLFATISSPEGNNRVGVATPAYFIKDLLADIRE</sequence>
<accession>A0ABS7K3N7</accession>
<comment type="caution">
    <text evidence="3">The sequence shown here is derived from an EMBL/GenBank/DDBJ whole genome shotgun (WGS) entry which is preliminary data.</text>
</comment>
<dbReference type="InterPro" id="IPR009003">
    <property type="entry name" value="Peptidase_S1_PA"/>
</dbReference>
<dbReference type="SUPFAM" id="SSF50494">
    <property type="entry name" value="Trypsin-like serine proteases"/>
    <property type="match status" value="1"/>
</dbReference>
<keyword evidence="1" id="KW-0645">Protease</keyword>
<dbReference type="Pfam" id="PF13365">
    <property type="entry name" value="Trypsin_2"/>
    <property type="match status" value="1"/>
</dbReference>
<dbReference type="PRINTS" id="PR00834">
    <property type="entry name" value="PROTEASES2C"/>
</dbReference>
<dbReference type="RefSeq" id="WP_221873035.1">
    <property type="nucleotide sequence ID" value="NZ_JACWFH010000008.1"/>
</dbReference>
<dbReference type="PANTHER" id="PTHR43019">
    <property type="entry name" value="SERINE ENDOPROTEASE DEGS"/>
    <property type="match status" value="1"/>
</dbReference>
<feature type="transmembrane region" description="Helical" evidence="2">
    <location>
        <begin position="43"/>
        <end position="65"/>
    </location>
</feature>
<keyword evidence="1" id="KW-0378">Hydrolase</keyword>
<evidence type="ECO:0000313" key="3">
    <source>
        <dbReference type="EMBL" id="MBY0096867.1"/>
    </source>
</evidence>
<name>A0ABS7K3N7_9BACI</name>
<dbReference type="EMBL" id="JACWFH010000008">
    <property type="protein sequence ID" value="MBY0096867.1"/>
    <property type="molecule type" value="Genomic_DNA"/>
</dbReference>
<dbReference type="InterPro" id="IPR043504">
    <property type="entry name" value="Peptidase_S1_PA_chymotrypsin"/>
</dbReference>
<keyword evidence="1" id="KW-0720">Serine protease</keyword>
<protein>
    <submittedName>
        <fullName evidence="3">Trypsin-like peptidase domain-containing protein</fullName>
    </submittedName>
</protein>
<evidence type="ECO:0000256" key="1">
    <source>
        <dbReference type="ARBA" id="ARBA00022825"/>
    </source>
</evidence>
<dbReference type="Gene3D" id="2.40.10.10">
    <property type="entry name" value="Trypsin-like serine proteases"/>
    <property type="match status" value="2"/>
</dbReference>
<keyword evidence="2" id="KW-0472">Membrane</keyword>
<organism evidence="3 4">
    <name type="scientific">Mesobacillus maritimus</name>
    <dbReference type="NCBI Taxonomy" id="1643336"/>
    <lineage>
        <taxon>Bacteria</taxon>
        <taxon>Bacillati</taxon>
        <taxon>Bacillota</taxon>
        <taxon>Bacilli</taxon>
        <taxon>Bacillales</taxon>
        <taxon>Bacillaceae</taxon>
        <taxon>Mesobacillus</taxon>
    </lineage>
</organism>
<reference evidence="3 4" key="1">
    <citation type="submission" date="2020-07" db="EMBL/GenBank/DDBJ databases">
        <title>Fungal Genomes of the International Space Station.</title>
        <authorList>
            <person name="Seuylemezian A."/>
            <person name="Singh N.K."/>
            <person name="Wood J."/>
            <person name="Venkateswaran K."/>
        </authorList>
    </citation>
    <scope>NUCLEOTIDE SEQUENCE [LARGE SCALE GENOMIC DNA]</scope>
    <source>
        <strain evidence="3 4">PL-B2</strain>
    </source>
</reference>